<dbReference type="GO" id="GO:0003677">
    <property type="term" value="F:DNA binding"/>
    <property type="evidence" value="ECO:0007669"/>
    <property type="project" value="InterPro"/>
</dbReference>
<dbReference type="Gene3D" id="1.10.260.40">
    <property type="entry name" value="lambda repressor-like DNA-binding domains"/>
    <property type="match status" value="1"/>
</dbReference>
<dbReference type="RefSeq" id="WP_092449341.1">
    <property type="nucleotide sequence ID" value="NZ_FOJI01000001.1"/>
</dbReference>
<reference evidence="2 3" key="1">
    <citation type="submission" date="2016-10" db="EMBL/GenBank/DDBJ databases">
        <authorList>
            <person name="de Groot N.N."/>
        </authorList>
    </citation>
    <scope>NUCLEOTIDE SEQUENCE [LARGE SCALE GENOMIC DNA]</scope>
    <source>
        <strain evidence="2 3">DSM 9179</strain>
    </source>
</reference>
<dbReference type="InterPro" id="IPR010982">
    <property type="entry name" value="Lambda_DNA-bd_dom_sf"/>
</dbReference>
<feature type="domain" description="HTH cro/C1-type" evidence="1">
    <location>
        <begin position="36"/>
        <end position="83"/>
    </location>
</feature>
<dbReference type="STRING" id="99656.SAMN05421659_10124"/>
<keyword evidence="3" id="KW-1185">Reference proteome</keyword>
<name>A0A1I0M0F8_9FIRM</name>
<protein>
    <submittedName>
        <fullName evidence="2">Helix-turn-helix</fullName>
    </submittedName>
</protein>
<dbReference type="PROSITE" id="PS50943">
    <property type="entry name" value="HTH_CROC1"/>
    <property type="match status" value="1"/>
</dbReference>
<dbReference type="Proteomes" id="UP000199701">
    <property type="component" value="Unassembled WGS sequence"/>
</dbReference>
<dbReference type="OrthoDB" id="9801008at2"/>
<evidence type="ECO:0000259" key="1">
    <source>
        <dbReference type="PROSITE" id="PS50943"/>
    </source>
</evidence>
<dbReference type="CDD" id="cd00093">
    <property type="entry name" value="HTH_XRE"/>
    <property type="match status" value="1"/>
</dbReference>
<accession>A0A1I0M0F8</accession>
<organism evidence="2 3">
    <name type="scientific">[Clostridium] fimetarium</name>
    <dbReference type="NCBI Taxonomy" id="99656"/>
    <lineage>
        <taxon>Bacteria</taxon>
        <taxon>Bacillati</taxon>
        <taxon>Bacillota</taxon>
        <taxon>Clostridia</taxon>
        <taxon>Lachnospirales</taxon>
        <taxon>Lachnospiraceae</taxon>
    </lineage>
</organism>
<dbReference type="AlphaFoldDB" id="A0A1I0M0F8"/>
<dbReference type="EMBL" id="FOJI01000001">
    <property type="protein sequence ID" value="SEV81557.1"/>
    <property type="molecule type" value="Genomic_DNA"/>
</dbReference>
<sequence>MATEKRRNFNDKEIKVIHSHFRKLREDTETNDSGCISQRTLAAEIGLMYSRISNLESEEGIDEPSVKDLMAYHKKFNVPYEYLLGESNNIEYQNMKISKELGLSDGAINNITKLNEAMAPHASDYINKILESETLSWLIDDILKYIDATLKSEGSFKNSNTCSDKDALKYTQEINHIIKENGLPSALLSNYSASTHYLRMAEYTMGVIIDDIYRDTRKNLVSEGKYVLDPNRRKKE</sequence>
<proteinExistence type="predicted"/>
<evidence type="ECO:0000313" key="3">
    <source>
        <dbReference type="Proteomes" id="UP000199701"/>
    </source>
</evidence>
<dbReference type="SUPFAM" id="SSF47413">
    <property type="entry name" value="lambda repressor-like DNA-binding domains"/>
    <property type="match status" value="1"/>
</dbReference>
<gene>
    <name evidence="2" type="ORF">SAMN05421659_10124</name>
</gene>
<dbReference type="InterPro" id="IPR001387">
    <property type="entry name" value="Cro/C1-type_HTH"/>
</dbReference>
<evidence type="ECO:0000313" key="2">
    <source>
        <dbReference type="EMBL" id="SEV81557.1"/>
    </source>
</evidence>